<keyword evidence="10" id="KW-1185">Reference proteome</keyword>
<proteinExistence type="predicted"/>
<keyword evidence="2" id="KW-0813">Transport</keyword>
<evidence type="ECO:0000256" key="7">
    <source>
        <dbReference type="SAM" id="Phobius"/>
    </source>
</evidence>
<gene>
    <name evidence="9" type="ORF">MHBO_001498</name>
</gene>
<sequence>MIINQSAGPLFETVSVFFLVKQIFLREYNAGMYSSLTYYLCTFIVTGLLQPLYTLIFCGIIYPMVGLRPGAQYFFMLYLALLLCKYCALSLAFLIGTTFSKIQYSQIISPIILYILILFGGLYINLNNINDVLKSIQYIDFVRYAYQILVNNEFVGQTYQCIASNCPVSGQQIVDELGLGVKTLAIPIIAIISITIILSICAAIMIKIRIPKFKQLKPIQNNSDKDLSVKESPSEKYLDIEESSKEEQRINV</sequence>
<feature type="transmembrane region" description="Helical" evidence="7">
    <location>
        <begin position="74"/>
        <end position="95"/>
    </location>
</feature>
<evidence type="ECO:0000256" key="6">
    <source>
        <dbReference type="SAM" id="MobiDB-lite"/>
    </source>
</evidence>
<evidence type="ECO:0000256" key="3">
    <source>
        <dbReference type="ARBA" id="ARBA00022692"/>
    </source>
</evidence>
<name>A0ABV2AJ51_9EUKA</name>
<dbReference type="InterPro" id="IPR013525">
    <property type="entry name" value="ABC2_TM"/>
</dbReference>
<reference evidence="9 10" key="1">
    <citation type="journal article" date="2024" name="BMC Biol.">
        <title>Comparative genomics of Ascetosporea gives new insight into the evolutionary basis for animal parasitism in Rhizaria.</title>
        <authorList>
            <person name="Hiltunen Thoren M."/>
            <person name="Onut-Brannstrom I."/>
            <person name="Alfjorden A."/>
            <person name="Peckova H."/>
            <person name="Swords F."/>
            <person name="Hooper C."/>
            <person name="Holzer A.S."/>
            <person name="Bass D."/>
            <person name="Burki F."/>
        </authorList>
    </citation>
    <scope>NUCLEOTIDE SEQUENCE [LARGE SCALE GENOMIC DNA]</scope>
    <source>
        <strain evidence="9">20-A016</strain>
    </source>
</reference>
<feature type="transmembrane region" description="Helical" evidence="7">
    <location>
        <begin position="107"/>
        <end position="126"/>
    </location>
</feature>
<feature type="region of interest" description="Disordered" evidence="6">
    <location>
        <begin position="223"/>
        <end position="252"/>
    </location>
</feature>
<feature type="transmembrane region" description="Helical" evidence="7">
    <location>
        <begin position="184"/>
        <end position="206"/>
    </location>
</feature>
<accession>A0ABV2AJ51</accession>
<dbReference type="PANTHER" id="PTHR48041">
    <property type="entry name" value="ABC TRANSPORTER G FAMILY MEMBER 28"/>
    <property type="match status" value="1"/>
</dbReference>
<dbReference type="Proteomes" id="UP001439008">
    <property type="component" value="Unassembled WGS sequence"/>
</dbReference>
<evidence type="ECO:0000256" key="4">
    <source>
        <dbReference type="ARBA" id="ARBA00022989"/>
    </source>
</evidence>
<evidence type="ECO:0000259" key="8">
    <source>
        <dbReference type="Pfam" id="PF01061"/>
    </source>
</evidence>
<evidence type="ECO:0000256" key="1">
    <source>
        <dbReference type="ARBA" id="ARBA00004141"/>
    </source>
</evidence>
<comment type="caution">
    <text evidence="9">The sequence shown here is derived from an EMBL/GenBank/DDBJ whole genome shotgun (WGS) entry which is preliminary data.</text>
</comment>
<keyword evidence="5 7" id="KW-0472">Membrane</keyword>
<feature type="domain" description="ABC-2 type transporter transmembrane" evidence="8">
    <location>
        <begin position="2"/>
        <end position="154"/>
    </location>
</feature>
<dbReference type="InterPro" id="IPR050352">
    <property type="entry name" value="ABCG_transporters"/>
</dbReference>
<dbReference type="EMBL" id="JBDODL010000378">
    <property type="protein sequence ID" value="MES1919716.1"/>
    <property type="molecule type" value="Genomic_DNA"/>
</dbReference>
<evidence type="ECO:0000256" key="2">
    <source>
        <dbReference type="ARBA" id="ARBA00022448"/>
    </source>
</evidence>
<protein>
    <recommendedName>
        <fullName evidence="8">ABC-2 type transporter transmembrane domain-containing protein</fullName>
    </recommendedName>
</protein>
<feature type="transmembrane region" description="Helical" evidence="7">
    <location>
        <begin position="36"/>
        <end position="62"/>
    </location>
</feature>
<dbReference type="Pfam" id="PF01061">
    <property type="entry name" value="ABC2_membrane"/>
    <property type="match status" value="1"/>
</dbReference>
<dbReference type="PANTHER" id="PTHR48041:SF139">
    <property type="entry name" value="PROTEIN SCARLET"/>
    <property type="match status" value="1"/>
</dbReference>
<organism evidence="9 10">
    <name type="scientific">Bonamia ostreae</name>
    <dbReference type="NCBI Taxonomy" id="126728"/>
    <lineage>
        <taxon>Eukaryota</taxon>
        <taxon>Sar</taxon>
        <taxon>Rhizaria</taxon>
        <taxon>Endomyxa</taxon>
        <taxon>Ascetosporea</taxon>
        <taxon>Haplosporida</taxon>
        <taxon>Bonamia</taxon>
    </lineage>
</organism>
<keyword evidence="4 7" id="KW-1133">Transmembrane helix</keyword>
<evidence type="ECO:0000256" key="5">
    <source>
        <dbReference type="ARBA" id="ARBA00023136"/>
    </source>
</evidence>
<evidence type="ECO:0000313" key="9">
    <source>
        <dbReference type="EMBL" id="MES1919716.1"/>
    </source>
</evidence>
<evidence type="ECO:0000313" key="10">
    <source>
        <dbReference type="Proteomes" id="UP001439008"/>
    </source>
</evidence>
<comment type="subcellular location">
    <subcellularLocation>
        <location evidence="1">Membrane</location>
        <topology evidence="1">Multi-pass membrane protein</topology>
    </subcellularLocation>
</comment>
<keyword evidence="3 7" id="KW-0812">Transmembrane</keyword>